<name>A0A7W1X9V0_9BACL</name>
<feature type="transmembrane region" description="Helical" evidence="8">
    <location>
        <begin position="259"/>
        <end position="277"/>
    </location>
</feature>
<dbReference type="GO" id="GO:0022857">
    <property type="term" value="F:transmembrane transporter activity"/>
    <property type="evidence" value="ECO:0007669"/>
    <property type="project" value="InterPro"/>
</dbReference>
<dbReference type="PANTHER" id="PTHR30472">
    <property type="entry name" value="FERRIC ENTEROBACTIN TRANSPORT SYSTEM PERMEASE PROTEIN"/>
    <property type="match status" value="1"/>
</dbReference>
<gene>
    <name evidence="9" type="ORF">H1164_07745</name>
</gene>
<keyword evidence="7 8" id="KW-0472">Membrane</keyword>
<dbReference type="GO" id="GO:0033214">
    <property type="term" value="P:siderophore-iron import into cell"/>
    <property type="evidence" value="ECO:0007669"/>
    <property type="project" value="TreeGrafter"/>
</dbReference>
<dbReference type="GO" id="GO:0005886">
    <property type="term" value="C:plasma membrane"/>
    <property type="evidence" value="ECO:0007669"/>
    <property type="project" value="UniProtKB-SubCell"/>
</dbReference>
<dbReference type="Gene3D" id="1.10.3470.10">
    <property type="entry name" value="ABC transporter involved in vitamin B12 uptake, BtuC"/>
    <property type="match status" value="1"/>
</dbReference>
<proteinExistence type="inferred from homology"/>
<sequence>MKGRPKKLIWGGGLFLCLLFTFSLSVSLGSTHIDMMTVWKVIGEKWGVGNGSGINATDAVIIWQLRLPRVLLVALVGAILAIAGVVYQGILQNPLADPYILGVSSGASVGAVLAIVTSWGAALLGGWSLPAFAFAGACLALALVLMLARGRSGLNVISLILSGVVVQSFFAALLTFALSFKPEEMQRIQFWLMGGFSLGDWNQVGAVFPFLLIGFPACWLMSADLNLMALGERAAAHLGVNVAKTRVCLLLIASMMTSAAVAVSGMIGFVGLVIPHIMRMLTGADHRSLLPLSALAGAILLLLADCLARTLIAPAELPIGVITSFVGVPFFALILKRHQRKKGE</sequence>
<feature type="transmembrane region" description="Helical" evidence="8">
    <location>
        <begin position="159"/>
        <end position="181"/>
    </location>
</feature>
<keyword evidence="4" id="KW-1003">Cell membrane</keyword>
<keyword evidence="3" id="KW-0813">Transport</keyword>
<dbReference type="CDD" id="cd06550">
    <property type="entry name" value="TM_ABC_iron-siderophores_like"/>
    <property type="match status" value="1"/>
</dbReference>
<accession>A0A7W1X9V0</accession>
<evidence type="ECO:0000256" key="3">
    <source>
        <dbReference type="ARBA" id="ARBA00022448"/>
    </source>
</evidence>
<evidence type="ECO:0000256" key="7">
    <source>
        <dbReference type="ARBA" id="ARBA00023136"/>
    </source>
</evidence>
<feature type="transmembrane region" description="Helical" evidence="8">
    <location>
        <begin position="127"/>
        <end position="147"/>
    </location>
</feature>
<dbReference type="SUPFAM" id="SSF81345">
    <property type="entry name" value="ABC transporter involved in vitamin B12 uptake, BtuC"/>
    <property type="match status" value="1"/>
</dbReference>
<dbReference type="EMBL" id="JACEIP010000009">
    <property type="protein sequence ID" value="MBA4542793.1"/>
    <property type="molecule type" value="Genomic_DNA"/>
</dbReference>
<evidence type="ECO:0000256" key="6">
    <source>
        <dbReference type="ARBA" id="ARBA00022989"/>
    </source>
</evidence>
<feature type="transmembrane region" description="Helical" evidence="8">
    <location>
        <begin position="70"/>
        <end position="87"/>
    </location>
</feature>
<protein>
    <submittedName>
        <fullName evidence="9">Iron ABC transporter permease</fullName>
    </submittedName>
</protein>
<organism evidence="9 10">
    <name type="scientific">Thermoactinomyces daqus</name>
    <dbReference type="NCBI Taxonomy" id="1329516"/>
    <lineage>
        <taxon>Bacteria</taxon>
        <taxon>Bacillati</taxon>
        <taxon>Bacillota</taxon>
        <taxon>Bacilli</taxon>
        <taxon>Bacillales</taxon>
        <taxon>Thermoactinomycetaceae</taxon>
        <taxon>Thermoactinomyces</taxon>
    </lineage>
</organism>
<dbReference type="InterPro" id="IPR037294">
    <property type="entry name" value="ABC_BtuC-like"/>
</dbReference>
<keyword evidence="6 8" id="KW-1133">Transmembrane helix</keyword>
<dbReference type="PANTHER" id="PTHR30472:SF25">
    <property type="entry name" value="ABC TRANSPORTER PERMEASE PROTEIN MJ0876-RELATED"/>
    <property type="match status" value="1"/>
</dbReference>
<evidence type="ECO:0000313" key="9">
    <source>
        <dbReference type="EMBL" id="MBA4542793.1"/>
    </source>
</evidence>
<feature type="transmembrane region" description="Helical" evidence="8">
    <location>
        <begin position="99"/>
        <end position="121"/>
    </location>
</feature>
<dbReference type="OrthoDB" id="9811721at2"/>
<dbReference type="AlphaFoldDB" id="A0A7W1X9V0"/>
<comment type="subcellular location">
    <subcellularLocation>
        <location evidence="1">Cell membrane</location>
        <topology evidence="1">Multi-pass membrane protein</topology>
    </subcellularLocation>
</comment>
<dbReference type="InterPro" id="IPR000522">
    <property type="entry name" value="ABC_transptr_permease_BtuC"/>
</dbReference>
<reference evidence="9 10" key="1">
    <citation type="submission" date="2020-07" db="EMBL/GenBank/DDBJ databases">
        <authorList>
            <person name="Feng H."/>
        </authorList>
    </citation>
    <scope>NUCLEOTIDE SEQUENCE [LARGE SCALE GENOMIC DNA]</scope>
    <source>
        <strain evidence="10">s-11</strain>
    </source>
</reference>
<keyword evidence="5 8" id="KW-0812">Transmembrane</keyword>
<evidence type="ECO:0000256" key="5">
    <source>
        <dbReference type="ARBA" id="ARBA00022692"/>
    </source>
</evidence>
<dbReference type="RefSeq" id="WP_033100106.1">
    <property type="nucleotide sequence ID" value="NZ_JACEIP010000009.1"/>
</dbReference>
<evidence type="ECO:0000256" key="4">
    <source>
        <dbReference type="ARBA" id="ARBA00022475"/>
    </source>
</evidence>
<dbReference type="Pfam" id="PF01032">
    <property type="entry name" value="FecCD"/>
    <property type="match status" value="1"/>
</dbReference>
<feature type="transmembrane region" description="Helical" evidence="8">
    <location>
        <begin position="201"/>
        <end position="222"/>
    </location>
</feature>
<dbReference type="FunFam" id="1.10.3470.10:FF:000001">
    <property type="entry name" value="Vitamin B12 ABC transporter permease BtuC"/>
    <property type="match status" value="1"/>
</dbReference>
<evidence type="ECO:0000256" key="2">
    <source>
        <dbReference type="ARBA" id="ARBA00007935"/>
    </source>
</evidence>
<evidence type="ECO:0000313" key="10">
    <source>
        <dbReference type="Proteomes" id="UP000530514"/>
    </source>
</evidence>
<comment type="caution">
    <text evidence="9">The sequence shown here is derived from an EMBL/GenBank/DDBJ whole genome shotgun (WGS) entry which is preliminary data.</text>
</comment>
<keyword evidence="10" id="KW-1185">Reference proteome</keyword>
<comment type="similarity">
    <text evidence="2">Belongs to the binding-protein-dependent transport system permease family. FecCD subfamily.</text>
</comment>
<evidence type="ECO:0000256" key="1">
    <source>
        <dbReference type="ARBA" id="ARBA00004651"/>
    </source>
</evidence>
<dbReference type="Proteomes" id="UP000530514">
    <property type="component" value="Unassembled WGS sequence"/>
</dbReference>
<feature type="transmembrane region" description="Helical" evidence="8">
    <location>
        <begin position="317"/>
        <end position="335"/>
    </location>
</feature>
<evidence type="ECO:0000256" key="8">
    <source>
        <dbReference type="SAM" id="Phobius"/>
    </source>
</evidence>